<reference evidence="1" key="1">
    <citation type="submission" date="2023-01" db="EMBL/GenBank/DDBJ databases">
        <title>The growth and conidiation of Purpureocillium lavendulum are regulated by nitrogen source and histone H3K14 acetylation.</title>
        <authorList>
            <person name="Tang P."/>
            <person name="Han J."/>
            <person name="Zhang C."/>
            <person name="Tang P."/>
            <person name="Qi F."/>
            <person name="Zhang K."/>
            <person name="Liang L."/>
        </authorList>
    </citation>
    <scope>NUCLEOTIDE SEQUENCE</scope>
    <source>
        <strain evidence="1">YMF1.00683</strain>
    </source>
</reference>
<evidence type="ECO:0000313" key="2">
    <source>
        <dbReference type="Proteomes" id="UP001163105"/>
    </source>
</evidence>
<accession>A0AB34FUT1</accession>
<dbReference type="Proteomes" id="UP001163105">
    <property type="component" value="Unassembled WGS sequence"/>
</dbReference>
<name>A0AB34FUT1_9HYPO</name>
<dbReference type="EMBL" id="JAQHRD010000003">
    <property type="protein sequence ID" value="KAJ6442639.1"/>
    <property type="molecule type" value="Genomic_DNA"/>
</dbReference>
<keyword evidence="2" id="KW-1185">Reference proteome</keyword>
<gene>
    <name evidence="1" type="ORF">O9K51_03814</name>
</gene>
<organism evidence="1 2">
    <name type="scientific">Purpureocillium lavendulum</name>
    <dbReference type="NCBI Taxonomy" id="1247861"/>
    <lineage>
        <taxon>Eukaryota</taxon>
        <taxon>Fungi</taxon>
        <taxon>Dikarya</taxon>
        <taxon>Ascomycota</taxon>
        <taxon>Pezizomycotina</taxon>
        <taxon>Sordariomycetes</taxon>
        <taxon>Hypocreomycetidae</taxon>
        <taxon>Hypocreales</taxon>
        <taxon>Ophiocordycipitaceae</taxon>
        <taxon>Purpureocillium</taxon>
    </lineage>
</organism>
<dbReference type="AlphaFoldDB" id="A0AB34FUT1"/>
<sequence>MEHYLQFAPTQRVTKASLPRGNPAKPYVQPITTPWSVALPPGSLPKLLMGFRAEIMDHKWHVYADGPDADGFADVHFLRSWTGNPIVTARIKTDREGGAGGEQARIVEITWEADPTRGPFRNTPTEESARNWVLDVCDWVFGIRLPGQTGDYKSLQQGDTE</sequence>
<protein>
    <submittedName>
        <fullName evidence="1">Endoplasmic oxidoreductin 1</fullName>
    </submittedName>
</protein>
<evidence type="ECO:0000313" key="1">
    <source>
        <dbReference type="EMBL" id="KAJ6442639.1"/>
    </source>
</evidence>
<comment type="caution">
    <text evidence="1">The sequence shown here is derived from an EMBL/GenBank/DDBJ whole genome shotgun (WGS) entry which is preliminary data.</text>
</comment>
<proteinExistence type="predicted"/>